<protein>
    <recommendedName>
        <fullName evidence="2">CBM20 domain-containing protein</fullName>
    </recommendedName>
</protein>
<dbReference type="Gene3D" id="2.60.40.10">
    <property type="entry name" value="Immunoglobulins"/>
    <property type="match status" value="2"/>
</dbReference>
<dbReference type="EMBL" id="UINC01015695">
    <property type="protein sequence ID" value="SVA65905.1"/>
    <property type="molecule type" value="Genomic_DNA"/>
</dbReference>
<accession>A0A381XMC1</accession>
<gene>
    <name evidence="1" type="ORF">METZ01_LOCUS118759</name>
</gene>
<feature type="non-terminal residue" evidence="1">
    <location>
        <position position="253"/>
    </location>
</feature>
<name>A0A381XMC1_9ZZZZ</name>
<evidence type="ECO:0008006" key="2">
    <source>
        <dbReference type="Google" id="ProtNLM"/>
    </source>
</evidence>
<sequence>MKNMILTLLFLSFNYLNAVNITFQVNMQYTDPSQGVYIRGGNIGSALPDTPSMGFQMSDDDGDLVYDVTLPLDANAHYSYKFATGESWNWEGNWENVPGECGEGEFTDRFLDTGEEDMTLDPVCFGSCENCVDETINVTFNLDMSDVETSLDGAFLAGGGTFGVPGDNPMSDTDGDDVWTVTVTLPANLSTDYTFLNGNCGDWSCKENIAGQDCAVPPYNDRHIDLGTEDITVNACFAVCGDGTCDELEPVLT</sequence>
<organism evidence="1">
    <name type="scientific">marine metagenome</name>
    <dbReference type="NCBI Taxonomy" id="408172"/>
    <lineage>
        <taxon>unclassified sequences</taxon>
        <taxon>metagenomes</taxon>
        <taxon>ecological metagenomes</taxon>
    </lineage>
</organism>
<evidence type="ECO:0000313" key="1">
    <source>
        <dbReference type="EMBL" id="SVA65905.1"/>
    </source>
</evidence>
<proteinExistence type="predicted"/>
<reference evidence="1" key="1">
    <citation type="submission" date="2018-05" db="EMBL/GenBank/DDBJ databases">
        <authorList>
            <person name="Lanie J.A."/>
            <person name="Ng W.-L."/>
            <person name="Kazmierczak K.M."/>
            <person name="Andrzejewski T.M."/>
            <person name="Davidsen T.M."/>
            <person name="Wayne K.J."/>
            <person name="Tettelin H."/>
            <person name="Glass J.I."/>
            <person name="Rusch D."/>
            <person name="Podicherti R."/>
            <person name="Tsui H.-C.T."/>
            <person name="Winkler M.E."/>
        </authorList>
    </citation>
    <scope>NUCLEOTIDE SEQUENCE</scope>
</reference>
<dbReference type="AlphaFoldDB" id="A0A381XMC1"/>
<dbReference type="InterPro" id="IPR013783">
    <property type="entry name" value="Ig-like_fold"/>
</dbReference>